<feature type="domain" description="REM-1" evidence="8">
    <location>
        <begin position="49"/>
        <end position="125"/>
    </location>
</feature>
<dbReference type="SUPFAM" id="SSF46585">
    <property type="entry name" value="HR1 repeat"/>
    <property type="match status" value="1"/>
</dbReference>
<keyword evidence="2 3" id="KW-0175">Coiled coil</keyword>
<dbReference type="SUPFAM" id="SSF50156">
    <property type="entry name" value="PDZ domain-like"/>
    <property type="match status" value="1"/>
</dbReference>
<dbReference type="Pfam" id="PF02185">
    <property type="entry name" value="HR1"/>
    <property type="match status" value="1"/>
</dbReference>
<dbReference type="GO" id="GO:0051497">
    <property type="term" value="P:negative regulation of stress fiber assembly"/>
    <property type="evidence" value="ECO:0007669"/>
    <property type="project" value="TreeGrafter"/>
</dbReference>
<dbReference type="GO" id="GO:0007165">
    <property type="term" value="P:signal transduction"/>
    <property type="evidence" value="ECO:0007669"/>
    <property type="project" value="InterPro"/>
</dbReference>
<dbReference type="OrthoDB" id="64867at2759"/>
<comment type="caution">
    <text evidence="9">The sequence shown here is derived from an EMBL/GenBank/DDBJ whole genome shotgun (WGS) entry which is preliminary data.</text>
</comment>
<evidence type="ECO:0000256" key="2">
    <source>
        <dbReference type="PROSITE-ProRule" id="PRU01207"/>
    </source>
</evidence>
<dbReference type="Gene3D" id="1.10.287.160">
    <property type="entry name" value="HR1 repeat"/>
    <property type="match status" value="1"/>
</dbReference>
<evidence type="ECO:0000313" key="9">
    <source>
        <dbReference type="EMBL" id="CAH1779022.1"/>
    </source>
</evidence>
<dbReference type="PROSITE" id="PS51180">
    <property type="entry name" value="BRO1"/>
    <property type="match status" value="1"/>
</dbReference>
<dbReference type="SMART" id="SM01041">
    <property type="entry name" value="BRO1"/>
    <property type="match status" value="1"/>
</dbReference>
<dbReference type="SMART" id="SM00742">
    <property type="entry name" value="Hr1"/>
    <property type="match status" value="1"/>
</dbReference>
<sequence length="696" mass="78399">MFISISGKLHLIWHCLVSMETVKCVSMTGDSEDWERVVSTSMLEVIKRGSDPLISTARGKLQTKRSKLNDEINRELRMRNGAENLFKATNNKNIKETVALELSFVNSNLQVLKEEMAELNSTMDVYQSGGGVSSVPMIPMGLKETKDVDIGLPFLDYIQEHYSEEPRDYADEVQELASIRQAIRTPQRNPYGIELLYDYYNQLYFVEKRFFPPDRSLGVYFEWYDSLTGVPSAQRTVGFEKGGILFNIGALHTQIACQQDRANKDGIKSAINNFEKAAGAFKYLHDNFSNAPSMDMQPQTLAMLVQLMLAQTQECVLEELILGGVGDGIEKHLEVAHEAAMVSQMYEEAYKQMSQKPVKDYAPFPWTSMCQVKAQHFGAMSHYYAVTGLLDQKDSNDVHLLEKLFGKLHVEENENTSMLSRVPSDEDDKKQLARAHLKDALLLHEEALKHHDRCKHLRKIDTFQEVLKHAHDRSLKKFSDLEEEDDFTEVSSSPSIKSKTAQHAKVIMPDFARYKVTDLFHKLGPVAIFSAKHEWSSPRDVSMQKSSKQGYGFSVRGDSPVIVAQVDQASLAQNAGMKIGDFIIGVNGQDTKWSKHEDVVTLIKESGNSISVKLITPRDRNYLEPHRTPCSRAGSTCSDSSFNIPSTSASPSNTLSSTKSGNKRSKKGESGKNSSSWLFKKKSPKRETDEMEKVKY</sequence>
<feature type="compositionally biased region" description="Low complexity" evidence="4">
    <location>
        <begin position="646"/>
        <end position="660"/>
    </location>
</feature>
<dbReference type="InterPro" id="IPR038499">
    <property type="entry name" value="BRO1_sf"/>
</dbReference>
<evidence type="ECO:0000313" key="10">
    <source>
        <dbReference type="Proteomes" id="UP000749559"/>
    </source>
</evidence>
<dbReference type="SMART" id="SM00228">
    <property type="entry name" value="PDZ"/>
    <property type="match status" value="1"/>
</dbReference>
<dbReference type="PANTHER" id="PTHR23031:SF15">
    <property type="entry name" value="LD12055P"/>
    <property type="match status" value="1"/>
</dbReference>
<keyword evidence="5" id="KW-0732">Signal</keyword>
<dbReference type="InterPro" id="IPR004328">
    <property type="entry name" value="BRO1_dom"/>
</dbReference>
<dbReference type="CDD" id="cd11633">
    <property type="entry name" value="HR1_Rhophilin-1"/>
    <property type="match status" value="1"/>
</dbReference>
<feature type="domain" description="PDZ" evidence="6">
    <location>
        <begin position="540"/>
        <end position="618"/>
    </location>
</feature>
<dbReference type="InterPro" id="IPR036274">
    <property type="entry name" value="HR1_rpt_sf"/>
</dbReference>
<dbReference type="InterPro" id="IPR036034">
    <property type="entry name" value="PDZ_sf"/>
</dbReference>
<dbReference type="PROSITE" id="PS50106">
    <property type="entry name" value="PDZ"/>
    <property type="match status" value="1"/>
</dbReference>
<proteinExistence type="inferred from homology"/>
<evidence type="ECO:0000256" key="5">
    <source>
        <dbReference type="SAM" id="SignalP"/>
    </source>
</evidence>
<dbReference type="PANTHER" id="PTHR23031">
    <property type="entry name" value="RHOPHILIN"/>
    <property type="match status" value="1"/>
</dbReference>
<dbReference type="Pfam" id="PF00595">
    <property type="entry name" value="PDZ"/>
    <property type="match status" value="1"/>
</dbReference>
<feature type="region of interest" description="Disordered" evidence="4">
    <location>
        <begin position="626"/>
        <end position="696"/>
    </location>
</feature>
<feature type="coiled-coil region" evidence="3">
    <location>
        <begin position="102"/>
        <end position="129"/>
    </location>
</feature>
<feature type="compositionally biased region" description="Polar residues" evidence="4">
    <location>
        <begin position="633"/>
        <end position="645"/>
    </location>
</feature>
<evidence type="ECO:0000259" key="7">
    <source>
        <dbReference type="PROSITE" id="PS51180"/>
    </source>
</evidence>
<evidence type="ECO:0000256" key="3">
    <source>
        <dbReference type="SAM" id="Coils"/>
    </source>
</evidence>
<dbReference type="InterPro" id="IPR001478">
    <property type="entry name" value="PDZ"/>
</dbReference>
<feature type="domain" description="BRO1" evidence="7">
    <location>
        <begin position="136"/>
        <end position="526"/>
    </location>
</feature>
<dbReference type="Gene3D" id="1.25.40.280">
    <property type="entry name" value="alix/aip1 like domains"/>
    <property type="match status" value="1"/>
</dbReference>
<feature type="compositionally biased region" description="Basic and acidic residues" evidence="4">
    <location>
        <begin position="685"/>
        <end position="696"/>
    </location>
</feature>
<evidence type="ECO:0000259" key="8">
    <source>
        <dbReference type="PROSITE" id="PS51860"/>
    </source>
</evidence>
<evidence type="ECO:0000256" key="1">
    <source>
        <dbReference type="ARBA" id="ARBA00010369"/>
    </source>
</evidence>
<organism evidence="9 10">
    <name type="scientific">Owenia fusiformis</name>
    <name type="common">Polychaete worm</name>
    <dbReference type="NCBI Taxonomy" id="6347"/>
    <lineage>
        <taxon>Eukaryota</taxon>
        <taxon>Metazoa</taxon>
        <taxon>Spiralia</taxon>
        <taxon>Lophotrochozoa</taxon>
        <taxon>Annelida</taxon>
        <taxon>Polychaeta</taxon>
        <taxon>Sedentaria</taxon>
        <taxon>Canalipalpata</taxon>
        <taxon>Sabellida</taxon>
        <taxon>Oweniida</taxon>
        <taxon>Oweniidae</taxon>
        <taxon>Owenia</taxon>
    </lineage>
</organism>
<feature type="chain" id="PRO_5035735718" description="Rhophilin" evidence="5">
    <location>
        <begin position="25"/>
        <end position="696"/>
    </location>
</feature>
<keyword evidence="10" id="KW-1185">Reference proteome</keyword>
<accession>A0A8S4NDZ4</accession>
<dbReference type="CDD" id="cd06712">
    <property type="entry name" value="PDZ_rhophilin-like"/>
    <property type="match status" value="1"/>
</dbReference>
<evidence type="ECO:0000256" key="4">
    <source>
        <dbReference type="SAM" id="MobiDB-lite"/>
    </source>
</evidence>
<dbReference type="Proteomes" id="UP000749559">
    <property type="component" value="Unassembled WGS sequence"/>
</dbReference>
<reference evidence="9" key="1">
    <citation type="submission" date="2022-03" db="EMBL/GenBank/DDBJ databases">
        <authorList>
            <person name="Martin C."/>
        </authorList>
    </citation>
    <scope>NUCLEOTIDE SEQUENCE</scope>
</reference>
<comment type="similarity">
    <text evidence="1">Belongs to the RHPN family.</text>
</comment>
<feature type="signal peptide" evidence="5">
    <location>
        <begin position="1"/>
        <end position="24"/>
    </location>
</feature>
<evidence type="ECO:0000259" key="6">
    <source>
        <dbReference type="PROSITE" id="PS50106"/>
    </source>
</evidence>
<dbReference type="Pfam" id="PF03097">
    <property type="entry name" value="BRO1"/>
    <property type="match status" value="1"/>
</dbReference>
<evidence type="ECO:0008006" key="11">
    <source>
        <dbReference type="Google" id="ProtNLM"/>
    </source>
</evidence>
<protein>
    <recommendedName>
        <fullName evidence="11">Rhophilin</fullName>
    </recommendedName>
</protein>
<dbReference type="EMBL" id="CAIIXF020000003">
    <property type="protein sequence ID" value="CAH1779022.1"/>
    <property type="molecule type" value="Genomic_DNA"/>
</dbReference>
<dbReference type="PROSITE" id="PS51860">
    <property type="entry name" value="REM_1"/>
    <property type="match status" value="1"/>
</dbReference>
<dbReference type="AlphaFoldDB" id="A0A8S4NDZ4"/>
<dbReference type="InterPro" id="IPR047138">
    <property type="entry name" value="RHPN1_2"/>
</dbReference>
<dbReference type="Gene3D" id="2.30.42.10">
    <property type="match status" value="1"/>
</dbReference>
<dbReference type="InterPro" id="IPR011072">
    <property type="entry name" value="HR1_rho-bd"/>
</dbReference>
<name>A0A8S4NDZ4_OWEFU</name>
<gene>
    <name evidence="9" type="ORF">OFUS_LOCUS5872</name>
</gene>